<keyword evidence="1" id="KW-0547">Nucleotide-binding</keyword>
<evidence type="ECO:0000256" key="1">
    <source>
        <dbReference type="PROSITE-ProRule" id="PRU10141"/>
    </source>
</evidence>
<feature type="binding site" evidence="1">
    <location>
        <position position="39"/>
    </location>
    <ligand>
        <name>ATP</name>
        <dbReference type="ChEBI" id="CHEBI:30616"/>
    </ligand>
</feature>
<dbReference type="PROSITE" id="PS00107">
    <property type="entry name" value="PROTEIN_KINASE_ATP"/>
    <property type="match status" value="1"/>
</dbReference>
<dbReference type="Pfam" id="PF00069">
    <property type="entry name" value="Pkinase"/>
    <property type="match status" value="1"/>
</dbReference>
<dbReference type="InterPro" id="IPR011009">
    <property type="entry name" value="Kinase-like_dom_sf"/>
</dbReference>
<dbReference type="AlphaFoldDB" id="A0A1J4JP11"/>
<gene>
    <name evidence="3" type="ORF">TRFO_32816</name>
</gene>
<dbReference type="GO" id="GO:0004672">
    <property type="term" value="F:protein kinase activity"/>
    <property type="evidence" value="ECO:0007669"/>
    <property type="project" value="InterPro"/>
</dbReference>
<proteinExistence type="predicted"/>
<dbReference type="OrthoDB" id="4185642at2759"/>
<comment type="caution">
    <text evidence="3">The sequence shown here is derived from an EMBL/GenBank/DDBJ whole genome shotgun (WGS) entry which is preliminary data.</text>
</comment>
<keyword evidence="1" id="KW-0067">ATP-binding</keyword>
<dbReference type="Gene3D" id="1.10.510.10">
    <property type="entry name" value="Transferase(Phosphotransferase) domain 1"/>
    <property type="match status" value="1"/>
</dbReference>
<organism evidence="3 4">
    <name type="scientific">Tritrichomonas foetus</name>
    <dbReference type="NCBI Taxonomy" id="1144522"/>
    <lineage>
        <taxon>Eukaryota</taxon>
        <taxon>Metamonada</taxon>
        <taxon>Parabasalia</taxon>
        <taxon>Tritrichomonadida</taxon>
        <taxon>Tritrichomonadidae</taxon>
        <taxon>Tritrichomonas</taxon>
    </lineage>
</organism>
<dbReference type="InterPro" id="IPR017441">
    <property type="entry name" value="Protein_kinase_ATP_BS"/>
</dbReference>
<dbReference type="EMBL" id="MLAK01000953">
    <property type="protein sequence ID" value="OHT00466.1"/>
    <property type="molecule type" value="Genomic_DNA"/>
</dbReference>
<dbReference type="InterPro" id="IPR000719">
    <property type="entry name" value="Prot_kinase_dom"/>
</dbReference>
<dbReference type="InterPro" id="IPR050235">
    <property type="entry name" value="CK1_Ser-Thr_kinase"/>
</dbReference>
<reference evidence="3" key="1">
    <citation type="submission" date="2016-10" db="EMBL/GenBank/DDBJ databases">
        <authorList>
            <person name="Benchimol M."/>
            <person name="Almeida L.G."/>
            <person name="Vasconcelos A.T."/>
            <person name="Perreira-Neves A."/>
            <person name="Rosa I.A."/>
            <person name="Tasca T."/>
            <person name="Bogo M.R."/>
            <person name="de Souza W."/>
        </authorList>
    </citation>
    <scope>NUCLEOTIDE SEQUENCE [LARGE SCALE GENOMIC DNA]</scope>
    <source>
        <strain evidence="3">K</strain>
    </source>
</reference>
<dbReference type="RefSeq" id="XP_068353602.1">
    <property type="nucleotide sequence ID" value="XM_068508708.1"/>
</dbReference>
<dbReference type="SMART" id="SM00220">
    <property type="entry name" value="S_TKc"/>
    <property type="match status" value="1"/>
</dbReference>
<dbReference type="VEuPathDB" id="TrichDB:TRFO_32816"/>
<dbReference type="Proteomes" id="UP000179807">
    <property type="component" value="Unassembled WGS sequence"/>
</dbReference>
<accession>A0A1J4JP11</accession>
<dbReference type="PANTHER" id="PTHR11909">
    <property type="entry name" value="CASEIN KINASE-RELATED"/>
    <property type="match status" value="1"/>
</dbReference>
<sequence>MKPGSSVSYFKLQQQIGGGGFGQIWKVQNTEDDQFYAMKIESSKAQRHTLNFETSIIKKLQFSDKFPKYIQDGQEDDFYFLVMELCGPNLNMIQQRLPNKKFNTDQMRLLFAELLTVMEQFHRTGYVHRDIKPQNICARFSGSSPLCLIDYGVSKLFMTSNNEHITARDHAAAIGSPLYSSPNVADHVELSRRDDLYSLAYSIMDVCGVNLPWRGYSDPMESGRIKKENPLSKLLQPFGQNFSELGGLIDSLGYSDSPNYQQMRELAMKGAPQNCAFQWMTAQPQNLDFAAVAQQMKFNFDRNGFLLEMCPYMMRKRGKCNIC</sequence>
<evidence type="ECO:0000313" key="4">
    <source>
        <dbReference type="Proteomes" id="UP000179807"/>
    </source>
</evidence>
<evidence type="ECO:0000313" key="3">
    <source>
        <dbReference type="EMBL" id="OHT00466.1"/>
    </source>
</evidence>
<keyword evidence="3" id="KW-0808">Transferase</keyword>
<dbReference type="GeneID" id="94843412"/>
<dbReference type="PROSITE" id="PS50011">
    <property type="entry name" value="PROTEIN_KINASE_DOM"/>
    <property type="match status" value="1"/>
</dbReference>
<keyword evidence="3" id="KW-0418">Kinase</keyword>
<dbReference type="GO" id="GO:0005524">
    <property type="term" value="F:ATP binding"/>
    <property type="evidence" value="ECO:0007669"/>
    <property type="project" value="UniProtKB-UniRule"/>
</dbReference>
<evidence type="ECO:0000259" key="2">
    <source>
        <dbReference type="PROSITE" id="PS50011"/>
    </source>
</evidence>
<name>A0A1J4JP11_9EUKA</name>
<keyword evidence="4" id="KW-1185">Reference proteome</keyword>
<dbReference type="SUPFAM" id="SSF56112">
    <property type="entry name" value="Protein kinase-like (PK-like)"/>
    <property type="match status" value="1"/>
</dbReference>
<feature type="domain" description="Protein kinase" evidence="2">
    <location>
        <begin position="10"/>
        <end position="280"/>
    </location>
</feature>
<protein>
    <submittedName>
        <fullName evidence="3">Casein kinase I isoform alpha</fullName>
    </submittedName>
</protein>